<dbReference type="RefSeq" id="WP_379978495.1">
    <property type="nucleotide sequence ID" value="NZ_JBHSFV010000005.1"/>
</dbReference>
<dbReference type="Pfam" id="PF00534">
    <property type="entry name" value="Glycos_transf_1"/>
    <property type="match status" value="1"/>
</dbReference>
<keyword evidence="3" id="KW-0808">Transferase</keyword>
<dbReference type="InterPro" id="IPR001296">
    <property type="entry name" value="Glyco_trans_1"/>
</dbReference>
<evidence type="ECO:0000313" key="3">
    <source>
        <dbReference type="EMBL" id="MFC4634271.1"/>
    </source>
</evidence>
<comment type="caution">
    <text evidence="3">The sequence shown here is derived from an EMBL/GenBank/DDBJ whole genome shotgun (WGS) entry which is preliminary data.</text>
</comment>
<evidence type="ECO:0000313" key="4">
    <source>
        <dbReference type="Proteomes" id="UP001596043"/>
    </source>
</evidence>
<dbReference type="Gene3D" id="3.40.50.2000">
    <property type="entry name" value="Glycogen Phosphorylase B"/>
    <property type="match status" value="2"/>
</dbReference>
<dbReference type="GO" id="GO:0016757">
    <property type="term" value="F:glycosyltransferase activity"/>
    <property type="evidence" value="ECO:0007669"/>
    <property type="project" value="UniProtKB-KW"/>
</dbReference>
<dbReference type="EMBL" id="JBHSFV010000005">
    <property type="protein sequence ID" value="MFC4634271.1"/>
    <property type="molecule type" value="Genomic_DNA"/>
</dbReference>
<name>A0ABV9HVU0_9FLAO</name>
<dbReference type="EC" id="2.4.-.-" evidence="3"/>
<dbReference type="PANTHER" id="PTHR45947">
    <property type="entry name" value="SULFOQUINOVOSYL TRANSFERASE SQD2"/>
    <property type="match status" value="1"/>
</dbReference>
<dbReference type="InterPro" id="IPR050194">
    <property type="entry name" value="Glycosyltransferase_grp1"/>
</dbReference>
<protein>
    <submittedName>
        <fullName evidence="3">Glycosyltransferase family 4 protein</fullName>
        <ecNumber evidence="3">2.4.-.-</ecNumber>
    </submittedName>
</protein>
<dbReference type="Pfam" id="PF13439">
    <property type="entry name" value="Glyco_transf_4"/>
    <property type="match status" value="1"/>
</dbReference>
<dbReference type="CDD" id="cd03801">
    <property type="entry name" value="GT4_PimA-like"/>
    <property type="match status" value="1"/>
</dbReference>
<evidence type="ECO:0000259" key="1">
    <source>
        <dbReference type="Pfam" id="PF00534"/>
    </source>
</evidence>
<organism evidence="3 4">
    <name type="scientific">Dokdonia ponticola</name>
    <dbReference type="NCBI Taxonomy" id="2041041"/>
    <lineage>
        <taxon>Bacteria</taxon>
        <taxon>Pseudomonadati</taxon>
        <taxon>Bacteroidota</taxon>
        <taxon>Flavobacteriia</taxon>
        <taxon>Flavobacteriales</taxon>
        <taxon>Flavobacteriaceae</taxon>
        <taxon>Dokdonia</taxon>
    </lineage>
</organism>
<gene>
    <name evidence="3" type="ORF">ACFO3O_10155</name>
</gene>
<sequence length="374" mass="43007">MKILFVLEYFHPYIGGVEHLFWELSKALATQGHQVKVITTRFDKKLPQKECKDGIDIYRVNCDNRFSFFIKSVPSIFKNSKDFDVVHTTTYTAAPPAWLVSRLRNKKSVLTFHEYWGDLWKQVPYLNRRQRILYSAFERMVSYLPFSKIVAVSKFTQQSLIKAGVNQSKIRVIYNGLDYNFIEQINAKIAISDVKTTKKRATLNYLFVGRLGVSKGLDLLLEASAIFLQKNPEATLKLVIPKLPKKMYALILNKINSLPCMHQITVMHHLTKEELYKQIKQASFIVIPSYSEGFCFVAAEACALNVPIISSDRGALKEVVSGQYIPMNSLTTKGLLEALQNAKQQKWHYKDSVRFSLDKSVEQYVHLYKEMIDG</sequence>
<dbReference type="Proteomes" id="UP001596043">
    <property type="component" value="Unassembled WGS sequence"/>
</dbReference>
<dbReference type="SUPFAM" id="SSF53756">
    <property type="entry name" value="UDP-Glycosyltransferase/glycogen phosphorylase"/>
    <property type="match status" value="1"/>
</dbReference>
<feature type="domain" description="Glycosyl transferase family 1" evidence="1">
    <location>
        <begin position="204"/>
        <end position="321"/>
    </location>
</feature>
<proteinExistence type="predicted"/>
<reference evidence="4" key="1">
    <citation type="journal article" date="2019" name="Int. J. Syst. Evol. Microbiol.">
        <title>The Global Catalogue of Microorganisms (GCM) 10K type strain sequencing project: providing services to taxonomists for standard genome sequencing and annotation.</title>
        <authorList>
            <consortium name="The Broad Institute Genomics Platform"/>
            <consortium name="The Broad Institute Genome Sequencing Center for Infectious Disease"/>
            <person name="Wu L."/>
            <person name="Ma J."/>
        </authorList>
    </citation>
    <scope>NUCLEOTIDE SEQUENCE [LARGE SCALE GENOMIC DNA]</scope>
    <source>
        <strain evidence="4">YJ-61-S</strain>
    </source>
</reference>
<dbReference type="PANTHER" id="PTHR45947:SF3">
    <property type="entry name" value="SULFOQUINOVOSYL TRANSFERASE SQD2"/>
    <property type="match status" value="1"/>
</dbReference>
<keyword evidence="3" id="KW-0328">Glycosyltransferase</keyword>
<accession>A0ABV9HVU0</accession>
<evidence type="ECO:0000259" key="2">
    <source>
        <dbReference type="Pfam" id="PF13439"/>
    </source>
</evidence>
<feature type="domain" description="Glycosyltransferase subfamily 4-like N-terminal" evidence="2">
    <location>
        <begin position="14"/>
        <end position="179"/>
    </location>
</feature>
<keyword evidence="4" id="KW-1185">Reference proteome</keyword>
<dbReference type="InterPro" id="IPR028098">
    <property type="entry name" value="Glyco_trans_4-like_N"/>
</dbReference>